<feature type="transmembrane region" description="Helical" evidence="1">
    <location>
        <begin position="174"/>
        <end position="196"/>
    </location>
</feature>
<organism evidence="2 3">
    <name type="scientific">Paenibacillus donghaensis</name>
    <dbReference type="NCBI Taxonomy" id="414771"/>
    <lineage>
        <taxon>Bacteria</taxon>
        <taxon>Bacillati</taxon>
        <taxon>Bacillota</taxon>
        <taxon>Bacilli</taxon>
        <taxon>Bacillales</taxon>
        <taxon>Paenibacillaceae</taxon>
        <taxon>Paenibacillus</taxon>
    </lineage>
</organism>
<evidence type="ECO:0000313" key="2">
    <source>
        <dbReference type="EMBL" id="ASA23263.1"/>
    </source>
</evidence>
<dbReference type="KEGG" id="pdh:B9T62_22100"/>
<gene>
    <name evidence="2" type="ORF">B9T62_22100</name>
</gene>
<keyword evidence="1" id="KW-0472">Membrane</keyword>
<dbReference type="AlphaFoldDB" id="A0A2Z2KJ32"/>
<keyword evidence="1" id="KW-0812">Transmembrane</keyword>
<dbReference type="Proteomes" id="UP000249890">
    <property type="component" value="Chromosome"/>
</dbReference>
<dbReference type="Pfam" id="PF12730">
    <property type="entry name" value="ABC2_membrane_4"/>
    <property type="match status" value="1"/>
</dbReference>
<feature type="transmembrane region" description="Helical" evidence="1">
    <location>
        <begin position="105"/>
        <end position="125"/>
    </location>
</feature>
<feature type="transmembrane region" description="Helical" evidence="1">
    <location>
        <begin position="145"/>
        <end position="167"/>
    </location>
</feature>
<protein>
    <recommendedName>
        <fullName evidence="4">ABC transporter permease</fullName>
    </recommendedName>
</protein>
<dbReference type="RefSeq" id="WP_087917258.1">
    <property type="nucleotide sequence ID" value="NZ_CP021780.1"/>
</dbReference>
<keyword evidence="3" id="KW-1185">Reference proteome</keyword>
<feature type="transmembrane region" description="Helical" evidence="1">
    <location>
        <begin position="20"/>
        <end position="39"/>
    </location>
</feature>
<evidence type="ECO:0008006" key="4">
    <source>
        <dbReference type="Google" id="ProtNLM"/>
    </source>
</evidence>
<name>A0A2Z2KJ32_9BACL</name>
<evidence type="ECO:0000313" key="3">
    <source>
        <dbReference type="Proteomes" id="UP000249890"/>
    </source>
</evidence>
<reference evidence="2 3" key="1">
    <citation type="submission" date="2017-06" db="EMBL/GenBank/DDBJ databases">
        <title>Complete genome sequence of Paenibacillus donghaensis KCTC 13049T isolated from East Sea sediment, South Korea.</title>
        <authorList>
            <person name="Jung B.K."/>
            <person name="Hong S.-J."/>
            <person name="Shin J.-H."/>
        </authorList>
    </citation>
    <scope>NUCLEOTIDE SEQUENCE [LARGE SCALE GENOMIC DNA]</scope>
    <source>
        <strain evidence="2 3">KCTC 13049</strain>
    </source>
</reference>
<evidence type="ECO:0000256" key="1">
    <source>
        <dbReference type="SAM" id="Phobius"/>
    </source>
</evidence>
<feature type="transmembrane region" description="Helical" evidence="1">
    <location>
        <begin position="226"/>
        <end position="245"/>
    </location>
</feature>
<dbReference type="OrthoDB" id="1641057at2"/>
<dbReference type="EMBL" id="CP021780">
    <property type="protein sequence ID" value="ASA23263.1"/>
    <property type="molecule type" value="Genomic_DNA"/>
</dbReference>
<feature type="transmembrane region" description="Helical" evidence="1">
    <location>
        <begin position="66"/>
        <end position="84"/>
    </location>
</feature>
<keyword evidence="1" id="KW-1133">Transmembrane helix</keyword>
<proteinExistence type="predicted"/>
<sequence>MINLLRMDLYRFKKNRIMALLLLIFCAFQIFGIFMMRQYESTLQDIGIPVRAMNESQFMQHVLSQSPSWMLMYIMVFSVYFYLSEHQSGFYKNYISMNNARTHSTVSKILILALFTGLMFVTLFVADLAGRAMFFDQASIGDWGYLLKMLIGQFLLHWAFAILMLCISMITRHVIVSITAGLILALNVVGMLLAGLESLMSKVQLSQYLLVNTIMSSKDLNHSGDLIHVGGVAVFSILLFSWVAVRFKQREDLG</sequence>
<accession>A0A2Z2KJ32</accession>